<keyword evidence="4" id="KW-1185">Reference proteome</keyword>
<dbReference type="Proteomes" id="UP000828390">
    <property type="component" value="Unassembled WGS sequence"/>
</dbReference>
<gene>
    <name evidence="3" type="ORF">DPMN_104038</name>
</gene>
<comment type="caution">
    <text evidence="3">The sequence shown here is derived from an EMBL/GenBank/DDBJ whole genome shotgun (WGS) entry which is preliminary data.</text>
</comment>
<keyword evidence="2" id="KW-1133">Transmembrane helix</keyword>
<name>A0A9D4H961_DREPO</name>
<reference evidence="3" key="1">
    <citation type="journal article" date="2019" name="bioRxiv">
        <title>The Genome of the Zebra Mussel, Dreissena polymorpha: A Resource for Invasive Species Research.</title>
        <authorList>
            <person name="McCartney M.A."/>
            <person name="Auch B."/>
            <person name="Kono T."/>
            <person name="Mallez S."/>
            <person name="Zhang Y."/>
            <person name="Obille A."/>
            <person name="Becker A."/>
            <person name="Abrahante J.E."/>
            <person name="Garbe J."/>
            <person name="Badalamenti J.P."/>
            <person name="Herman A."/>
            <person name="Mangelson H."/>
            <person name="Liachko I."/>
            <person name="Sullivan S."/>
            <person name="Sone E.D."/>
            <person name="Koren S."/>
            <person name="Silverstein K.A.T."/>
            <person name="Beckman K.B."/>
            <person name="Gohl D.M."/>
        </authorList>
    </citation>
    <scope>NUCLEOTIDE SEQUENCE</scope>
    <source>
        <strain evidence="3">Duluth1</strain>
        <tissue evidence="3">Whole animal</tissue>
    </source>
</reference>
<sequence>MVMLMVVAIMMLMAMMVVFVEMMMLLVLVMMLVVKVVVKVVVVVVMMVFVMINAGDQSPQGRFRGIFFDYPKGFLKKSYPLAVDIAHNMLNRLYVRPPPPDADPHLNPVKKLCQPDKQPTGDQRAQVASRG</sequence>
<keyword evidence="2" id="KW-0472">Membrane</keyword>
<evidence type="ECO:0000256" key="2">
    <source>
        <dbReference type="SAM" id="Phobius"/>
    </source>
</evidence>
<accession>A0A9D4H961</accession>
<keyword evidence="2" id="KW-0812">Transmembrane</keyword>
<evidence type="ECO:0000313" key="4">
    <source>
        <dbReference type="Proteomes" id="UP000828390"/>
    </source>
</evidence>
<organism evidence="3 4">
    <name type="scientific">Dreissena polymorpha</name>
    <name type="common">Zebra mussel</name>
    <name type="synonym">Mytilus polymorpha</name>
    <dbReference type="NCBI Taxonomy" id="45954"/>
    <lineage>
        <taxon>Eukaryota</taxon>
        <taxon>Metazoa</taxon>
        <taxon>Spiralia</taxon>
        <taxon>Lophotrochozoa</taxon>
        <taxon>Mollusca</taxon>
        <taxon>Bivalvia</taxon>
        <taxon>Autobranchia</taxon>
        <taxon>Heteroconchia</taxon>
        <taxon>Euheterodonta</taxon>
        <taxon>Imparidentia</taxon>
        <taxon>Neoheterodontei</taxon>
        <taxon>Myida</taxon>
        <taxon>Dreissenoidea</taxon>
        <taxon>Dreissenidae</taxon>
        <taxon>Dreissena</taxon>
    </lineage>
</organism>
<dbReference type="EMBL" id="JAIWYP010000004">
    <property type="protein sequence ID" value="KAH3830785.1"/>
    <property type="molecule type" value="Genomic_DNA"/>
</dbReference>
<feature type="region of interest" description="Disordered" evidence="1">
    <location>
        <begin position="96"/>
        <end position="131"/>
    </location>
</feature>
<reference evidence="3" key="2">
    <citation type="submission" date="2020-11" db="EMBL/GenBank/DDBJ databases">
        <authorList>
            <person name="McCartney M.A."/>
            <person name="Auch B."/>
            <person name="Kono T."/>
            <person name="Mallez S."/>
            <person name="Becker A."/>
            <person name="Gohl D.M."/>
            <person name="Silverstein K.A.T."/>
            <person name="Koren S."/>
            <person name="Bechman K.B."/>
            <person name="Herman A."/>
            <person name="Abrahante J.E."/>
            <person name="Garbe J."/>
        </authorList>
    </citation>
    <scope>NUCLEOTIDE SEQUENCE</scope>
    <source>
        <strain evidence="3">Duluth1</strain>
        <tissue evidence="3">Whole animal</tissue>
    </source>
</reference>
<evidence type="ECO:0000256" key="1">
    <source>
        <dbReference type="SAM" id="MobiDB-lite"/>
    </source>
</evidence>
<evidence type="ECO:0000313" key="3">
    <source>
        <dbReference type="EMBL" id="KAH3830785.1"/>
    </source>
</evidence>
<proteinExistence type="predicted"/>
<feature type="transmembrane region" description="Helical" evidence="2">
    <location>
        <begin position="36"/>
        <end position="54"/>
    </location>
</feature>
<feature type="transmembrane region" description="Helical" evidence="2">
    <location>
        <begin position="7"/>
        <end position="30"/>
    </location>
</feature>
<dbReference type="AlphaFoldDB" id="A0A9D4H961"/>
<protein>
    <submittedName>
        <fullName evidence="3">Uncharacterized protein</fullName>
    </submittedName>
</protein>